<dbReference type="EMBL" id="CP144752">
    <property type="protein sequence ID" value="WVZ88072.1"/>
    <property type="molecule type" value="Genomic_DNA"/>
</dbReference>
<dbReference type="Proteomes" id="UP001341281">
    <property type="component" value="Chromosome 08"/>
</dbReference>
<sequence>MVIPPPPLVTNLSIPSTPPAGEVAGEGTHGVEGEEAADGVALPVVTRSSDVADGSGGDGASGGARCAPAGGDGPRGCPLGCGGRSLSVPVMVLAAALDVLLLVAAAPASVLSAAADAVSRCRQQGRFICTASACSTTAYPLHLGKMMNKK</sequence>
<evidence type="ECO:0000256" key="1">
    <source>
        <dbReference type="SAM" id="MobiDB-lite"/>
    </source>
</evidence>
<keyword evidence="3" id="KW-1185">Reference proteome</keyword>
<name>A0AAQ3UD34_PASNO</name>
<gene>
    <name evidence="2" type="ORF">U9M48_034625</name>
</gene>
<evidence type="ECO:0000313" key="2">
    <source>
        <dbReference type="EMBL" id="WVZ88072.1"/>
    </source>
</evidence>
<reference evidence="2 3" key="1">
    <citation type="submission" date="2024-02" db="EMBL/GenBank/DDBJ databases">
        <title>High-quality chromosome-scale genome assembly of Pensacola bahiagrass (Paspalum notatum Flugge var. saurae).</title>
        <authorList>
            <person name="Vega J.M."/>
            <person name="Podio M."/>
            <person name="Orjuela J."/>
            <person name="Siena L.A."/>
            <person name="Pessino S.C."/>
            <person name="Combes M.C."/>
            <person name="Mariac C."/>
            <person name="Albertini E."/>
            <person name="Pupilli F."/>
            <person name="Ortiz J.P.A."/>
            <person name="Leblanc O."/>
        </authorList>
    </citation>
    <scope>NUCLEOTIDE SEQUENCE [LARGE SCALE GENOMIC DNA]</scope>
    <source>
        <strain evidence="2">R1</strain>
        <tissue evidence="2">Leaf</tissue>
    </source>
</reference>
<protein>
    <submittedName>
        <fullName evidence="2">Uncharacterized protein</fullName>
    </submittedName>
</protein>
<organism evidence="2 3">
    <name type="scientific">Paspalum notatum var. saurae</name>
    <dbReference type="NCBI Taxonomy" id="547442"/>
    <lineage>
        <taxon>Eukaryota</taxon>
        <taxon>Viridiplantae</taxon>
        <taxon>Streptophyta</taxon>
        <taxon>Embryophyta</taxon>
        <taxon>Tracheophyta</taxon>
        <taxon>Spermatophyta</taxon>
        <taxon>Magnoliopsida</taxon>
        <taxon>Liliopsida</taxon>
        <taxon>Poales</taxon>
        <taxon>Poaceae</taxon>
        <taxon>PACMAD clade</taxon>
        <taxon>Panicoideae</taxon>
        <taxon>Andropogonodae</taxon>
        <taxon>Paspaleae</taxon>
        <taxon>Paspalinae</taxon>
        <taxon>Paspalum</taxon>
    </lineage>
</organism>
<evidence type="ECO:0000313" key="3">
    <source>
        <dbReference type="Proteomes" id="UP001341281"/>
    </source>
</evidence>
<proteinExistence type="predicted"/>
<feature type="region of interest" description="Disordered" evidence="1">
    <location>
        <begin position="1"/>
        <end position="70"/>
    </location>
</feature>
<accession>A0AAQ3UD34</accession>
<dbReference type="AlphaFoldDB" id="A0AAQ3UD34"/>